<protein>
    <submittedName>
        <fullName evidence="1">Uncharacterized protein</fullName>
    </submittedName>
</protein>
<dbReference type="STRING" id="292564.Cyagr_1471"/>
<sequence>MLPTNRFVPPSALHTPVLKAMQRSVRQADASDAIARLLPAGDPRDRELTRLVTAVAIDEITATEATGAVVQALDPRP</sequence>
<evidence type="ECO:0000313" key="1">
    <source>
        <dbReference type="EMBL" id="AFY28637.1"/>
    </source>
</evidence>
<dbReference type="AlphaFoldDB" id="K9P5F6"/>
<dbReference type="RefSeq" id="WP_015109089.1">
    <property type="nucleotide sequence ID" value="NC_019675.1"/>
</dbReference>
<accession>K9P5F6</accession>
<dbReference type="Proteomes" id="UP000010388">
    <property type="component" value="Chromosome"/>
</dbReference>
<reference evidence="2" key="1">
    <citation type="journal article" date="2013" name="Proc. Natl. Acad. Sci. U.S.A.">
        <title>Improving the coverage of the cyanobacterial phylum using diversity-driven genome sequencing.</title>
        <authorList>
            <person name="Shih P.M."/>
            <person name="Wu D."/>
            <person name="Latifi A."/>
            <person name="Axen S.D."/>
            <person name="Fewer D.P."/>
            <person name="Talla E."/>
            <person name="Calteau A."/>
            <person name="Cai F."/>
            <person name="Tandeau de Marsac N."/>
            <person name="Rippka R."/>
            <person name="Herdman M."/>
            <person name="Sivonen K."/>
            <person name="Coursin T."/>
            <person name="Laurent T."/>
            <person name="Goodwin L."/>
            <person name="Nolan M."/>
            <person name="Davenport K.W."/>
            <person name="Han C.S."/>
            <person name="Rubin E.M."/>
            <person name="Eisen J.A."/>
            <person name="Woyke T."/>
            <person name="Gugger M."/>
            <person name="Kerfeld C.A."/>
        </authorList>
    </citation>
    <scope>NUCLEOTIDE SEQUENCE [LARGE SCALE GENOMIC DNA]</scope>
    <source>
        <strain evidence="2">ATCC 27147 / PCC 6307</strain>
    </source>
</reference>
<evidence type="ECO:0000313" key="2">
    <source>
        <dbReference type="Proteomes" id="UP000010388"/>
    </source>
</evidence>
<dbReference type="KEGG" id="cgc:Cyagr_1471"/>
<dbReference type="EMBL" id="CP003495">
    <property type="protein sequence ID" value="AFY28637.1"/>
    <property type="molecule type" value="Genomic_DNA"/>
</dbReference>
<dbReference type="OrthoDB" id="549452at2"/>
<gene>
    <name evidence="1" type="ordered locus">Cyagr_1471</name>
</gene>
<dbReference type="HOGENOM" id="CLU_2632213_0_0_3"/>
<organism evidence="1 2">
    <name type="scientific">Cyanobium gracile (strain ATCC 27147 / PCC 6307)</name>
    <dbReference type="NCBI Taxonomy" id="292564"/>
    <lineage>
        <taxon>Bacteria</taxon>
        <taxon>Bacillati</taxon>
        <taxon>Cyanobacteriota</taxon>
        <taxon>Cyanophyceae</taxon>
        <taxon>Synechococcales</taxon>
        <taxon>Prochlorococcaceae</taxon>
        <taxon>Cyanobium</taxon>
    </lineage>
</organism>
<proteinExistence type="predicted"/>
<name>K9P5F6_CYAGP</name>